<organism evidence="3 4">
    <name type="scientific">Streptomyces nojiriensis</name>
    <dbReference type="NCBI Taxonomy" id="66374"/>
    <lineage>
        <taxon>Bacteria</taxon>
        <taxon>Bacillati</taxon>
        <taxon>Actinomycetota</taxon>
        <taxon>Actinomycetes</taxon>
        <taxon>Kitasatosporales</taxon>
        <taxon>Streptomycetaceae</taxon>
        <taxon>Streptomyces</taxon>
    </lineage>
</organism>
<sequence length="278" mass="30147">MAGAGTGCETAGMDELPASRVDTYLRRIGAARPGSASAAALRDLHLRHLRTVPFESLSIHLGQEIVLEGEALLDKLLLGGRGGFCYELNGAFALLLHSLGYRVELLQARVHSADGGQGVPYDHLALRVECEDGRPWLADVGFGDHSHFPLAFGERGEQTDPGGVFRIVPAGGPEGDLDVLRDGVPRYRLETRPRLLSDFVTGAWWHSTSPTSGFTRKPVCSLLTETGRTTLSDRVLTVTADGERTERTLVDDAEVLAAYRTHFGIDLPRVPVPLHPRP</sequence>
<dbReference type="Gene3D" id="3.30.2140.10">
    <property type="entry name" value="Arylamine N-acetyltransferase"/>
    <property type="match status" value="1"/>
</dbReference>
<comment type="similarity">
    <text evidence="1 2">Belongs to the arylamine N-acetyltransferase family.</text>
</comment>
<dbReference type="InterPro" id="IPR038765">
    <property type="entry name" value="Papain-like_cys_pep_sf"/>
</dbReference>
<gene>
    <name evidence="3" type="ORF">Snoj_33380</name>
</gene>
<dbReference type="Gene3D" id="2.40.128.150">
    <property type="entry name" value="Cysteine proteinases"/>
    <property type="match status" value="1"/>
</dbReference>
<dbReference type="PANTHER" id="PTHR11786">
    <property type="entry name" value="N-HYDROXYARYLAMINE O-ACETYLTRANSFERASE"/>
    <property type="match status" value="1"/>
</dbReference>
<reference evidence="4" key="1">
    <citation type="submission" date="2023-07" db="EMBL/GenBank/DDBJ databases">
        <title>Whole genome shotgun sequence of Streptomyces nojiriensis NBRC 13794.</title>
        <authorList>
            <person name="Komaki H."/>
            <person name="Tamura T."/>
        </authorList>
    </citation>
    <scope>NUCLEOTIDE SEQUENCE [LARGE SCALE GENOMIC DNA]</scope>
    <source>
        <strain evidence="4">NBRC 13794</strain>
    </source>
</reference>
<dbReference type="PRINTS" id="PR01543">
    <property type="entry name" value="ANATRNSFRASE"/>
</dbReference>
<dbReference type="SUPFAM" id="SSF54001">
    <property type="entry name" value="Cysteine proteinases"/>
    <property type="match status" value="1"/>
</dbReference>
<keyword evidence="4" id="KW-1185">Reference proteome</keyword>
<dbReference type="PANTHER" id="PTHR11786:SF0">
    <property type="entry name" value="ARYLAMINE N-ACETYLTRANSFERASE 4-RELATED"/>
    <property type="match status" value="1"/>
</dbReference>
<protein>
    <submittedName>
        <fullName evidence="3">N-hydroxyarylamine O-acetyltransferase</fullName>
    </submittedName>
</protein>
<dbReference type="Proteomes" id="UP000613974">
    <property type="component" value="Unassembled WGS sequence"/>
</dbReference>
<name>A0ABQ3SNM9_9ACTN</name>
<accession>A0ABQ3SNM9</accession>
<dbReference type="Pfam" id="PF00797">
    <property type="entry name" value="Acetyltransf_2"/>
    <property type="match status" value="1"/>
</dbReference>
<evidence type="ECO:0000313" key="4">
    <source>
        <dbReference type="Proteomes" id="UP000613974"/>
    </source>
</evidence>
<proteinExistence type="inferred from homology"/>
<dbReference type="EMBL" id="BNEC01000005">
    <property type="protein sequence ID" value="GHI69420.1"/>
    <property type="molecule type" value="Genomic_DNA"/>
</dbReference>
<evidence type="ECO:0000256" key="1">
    <source>
        <dbReference type="ARBA" id="ARBA00006547"/>
    </source>
</evidence>
<evidence type="ECO:0000313" key="3">
    <source>
        <dbReference type="EMBL" id="GHI69420.1"/>
    </source>
</evidence>
<dbReference type="InterPro" id="IPR001447">
    <property type="entry name" value="Arylamine_N-AcTrfase"/>
</dbReference>
<comment type="caution">
    <text evidence="3">The sequence shown here is derived from an EMBL/GenBank/DDBJ whole genome shotgun (WGS) entry which is preliminary data.</text>
</comment>
<evidence type="ECO:0000256" key="2">
    <source>
        <dbReference type="RuleBase" id="RU003452"/>
    </source>
</evidence>